<dbReference type="PANTHER" id="PTHR11601">
    <property type="entry name" value="CYSTEINE DESULFURYLASE FAMILY MEMBER"/>
    <property type="match status" value="1"/>
</dbReference>
<dbReference type="Gene3D" id="3.40.640.10">
    <property type="entry name" value="Type I PLP-dependent aspartate aminotransferase-like (Major domain)"/>
    <property type="match status" value="1"/>
</dbReference>
<dbReference type="Gene3D" id="3.90.1150.10">
    <property type="entry name" value="Aspartate Aminotransferase, domain 1"/>
    <property type="match status" value="1"/>
</dbReference>
<feature type="domain" description="Aminotransferase class V" evidence="3">
    <location>
        <begin position="13"/>
        <end position="375"/>
    </location>
</feature>
<sequence length="392" mass="43026">MAEKNEVRRETMIYLDYAATTPMCQEAIAAYAEAAAVYFGNESSLHDIGTKAKQLLTLCRRELAAMINGEAEGVYFTSGGTEANVLAVRSLVAARRQNGNHLITTEIEHASLHHLFKQLETEGYRVTYLPVDRFGRIRLEDLERAITPQTILASIQHANSEIGTTQPLADIGRLLRARGVLFHSDCVQTFAKIQLDVKAMAIDSISVSAHKVYGPKGVGAVYIDPRRHWSPVFRGATHESGFRPGTVNVPGIAAFITAAKQLYDRMESEQAHFERLRRRLLDAITVKQLPITVEGHPDYRLAHIVGLTVNGLDGQLVMLECNRAGIAISTGSACQVGQQAPSRTMLAVGKTPEEAKQFVRISFGMATTQSDIDELVSTLEQMILPQKGGWTG</sequence>
<organism evidence="5 6">
    <name type="scientific">Geobacillus stearothermophilus</name>
    <name type="common">Bacillus stearothermophilus</name>
    <dbReference type="NCBI Taxonomy" id="1422"/>
    <lineage>
        <taxon>Bacteria</taxon>
        <taxon>Bacillati</taxon>
        <taxon>Bacillota</taxon>
        <taxon>Bacilli</taxon>
        <taxon>Bacillales</taxon>
        <taxon>Anoxybacillaceae</taxon>
        <taxon>Geobacillus</taxon>
    </lineage>
</organism>
<dbReference type="EMBL" id="LQYY01000090">
    <property type="protein sequence ID" value="KYD33587.1"/>
    <property type="molecule type" value="Genomic_DNA"/>
</dbReference>
<dbReference type="EC" id="2.8.1.7" evidence="5"/>
<dbReference type="PANTHER" id="PTHR11601:SF36">
    <property type="entry name" value="CYSTEINE DESULFURASE NIFS-RELATED"/>
    <property type="match status" value="1"/>
</dbReference>
<dbReference type="Proteomes" id="UP000075517">
    <property type="component" value="Unassembled WGS sequence"/>
</dbReference>
<dbReference type="SUPFAM" id="SSF53383">
    <property type="entry name" value="PLP-dependent transferases"/>
    <property type="match status" value="1"/>
</dbReference>
<gene>
    <name evidence="5" type="ORF">B4114_2133</name>
    <name evidence="4" type="ORF">GS8_2341</name>
</gene>
<name>A0A150NA37_GEOSE</name>
<dbReference type="Proteomes" id="UP000773850">
    <property type="component" value="Unassembled WGS sequence"/>
</dbReference>
<evidence type="ECO:0000313" key="5">
    <source>
        <dbReference type="EMBL" id="KYD33587.1"/>
    </source>
</evidence>
<dbReference type="AlphaFoldDB" id="A0A150NA37"/>
<dbReference type="InterPro" id="IPR015424">
    <property type="entry name" value="PyrdxlP-dep_Trfase"/>
</dbReference>
<dbReference type="InterPro" id="IPR000192">
    <property type="entry name" value="Aminotrans_V_dom"/>
</dbReference>
<dbReference type="InterPro" id="IPR015421">
    <property type="entry name" value="PyrdxlP-dep_Trfase_major"/>
</dbReference>
<dbReference type="PATRIC" id="fig|1422.17.peg.363"/>
<dbReference type="NCBIfam" id="NF002806">
    <property type="entry name" value="PRK02948.1"/>
    <property type="match status" value="1"/>
</dbReference>
<accession>A0A150NA37</accession>
<reference evidence="5 6" key="1">
    <citation type="submission" date="2016-01" db="EMBL/GenBank/DDBJ databases">
        <title>Draft Genome Sequences of Seven Thermophilic Sporeformers Isolated from Foods.</title>
        <authorList>
            <person name="Berendsen E.M."/>
            <person name="Wells-Bennik M.H."/>
            <person name="Krawcyk A.O."/>
            <person name="De Jong A."/>
            <person name="Holsappel S."/>
            <person name="Eijlander R.T."/>
            <person name="Kuipers O.P."/>
        </authorList>
    </citation>
    <scope>NUCLEOTIDE SEQUENCE [LARGE SCALE GENOMIC DNA]</scope>
    <source>
        <strain evidence="5 6">B4114</strain>
    </source>
</reference>
<comment type="caution">
    <text evidence="5">The sequence shown here is derived from an EMBL/GenBank/DDBJ whole genome shotgun (WGS) entry which is preliminary data.</text>
</comment>
<protein>
    <submittedName>
        <fullName evidence="5">Cysteine desulfurase</fullName>
        <ecNumber evidence="5">2.8.1.7</ecNumber>
    </submittedName>
</protein>
<evidence type="ECO:0000313" key="7">
    <source>
        <dbReference type="Proteomes" id="UP000773850"/>
    </source>
</evidence>
<proteinExistence type="predicted"/>
<keyword evidence="5" id="KW-0808">Transferase</keyword>
<comment type="cofactor">
    <cofactor evidence="1">
        <name>pyridoxal 5'-phosphate</name>
        <dbReference type="ChEBI" id="CHEBI:597326"/>
    </cofactor>
</comment>
<dbReference type="GO" id="GO:0031071">
    <property type="term" value="F:cysteine desulfurase activity"/>
    <property type="evidence" value="ECO:0007669"/>
    <property type="project" value="UniProtKB-EC"/>
</dbReference>
<dbReference type="InterPro" id="IPR016454">
    <property type="entry name" value="Cysteine_dSase"/>
</dbReference>
<keyword evidence="7" id="KW-1185">Reference proteome</keyword>
<evidence type="ECO:0000259" key="3">
    <source>
        <dbReference type="Pfam" id="PF00266"/>
    </source>
</evidence>
<dbReference type="Pfam" id="PF00266">
    <property type="entry name" value="Aminotran_5"/>
    <property type="match status" value="1"/>
</dbReference>
<reference evidence="4 7" key="2">
    <citation type="submission" date="2016-03" db="EMBL/GenBank/DDBJ databases">
        <title>Spore heat resistance.</title>
        <authorList>
            <person name="Boekhorst J."/>
            <person name="Berendsen E.M."/>
            <person name="Wells-Bennik M.H."/>
            <person name="Kuipers O.P."/>
        </authorList>
    </citation>
    <scope>NUCLEOTIDE SEQUENCE [LARGE SCALE GENOMIC DNA]</scope>
    <source>
        <strain evidence="4 7">GS8</strain>
    </source>
</reference>
<keyword evidence="2" id="KW-0663">Pyridoxal phosphate</keyword>
<dbReference type="PIRSF" id="PIRSF005572">
    <property type="entry name" value="NifS"/>
    <property type="match status" value="1"/>
</dbReference>
<evidence type="ECO:0000256" key="2">
    <source>
        <dbReference type="ARBA" id="ARBA00022898"/>
    </source>
</evidence>
<evidence type="ECO:0000313" key="4">
    <source>
        <dbReference type="EMBL" id="KAF6510184.1"/>
    </source>
</evidence>
<dbReference type="InterPro" id="IPR015422">
    <property type="entry name" value="PyrdxlP-dep_Trfase_small"/>
</dbReference>
<evidence type="ECO:0000256" key="1">
    <source>
        <dbReference type="ARBA" id="ARBA00001933"/>
    </source>
</evidence>
<evidence type="ECO:0000313" key="6">
    <source>
        <dbReference type="Proteomes" id="UP000075517"/>
    </source>
</evidence>
<dbReference type="EMBL" id="LUCS01000028">
    <property type="protein sequence ID" value="KAF6510184.1"/>
    <property type="molecule type" value="Genomic_DNA"/>
</dbReference>